<evidence type="ECO:0000313" key="1">
    <source>
        <dbReference type="EMBL" id="QHU17782.1"/>
    </source>
</evidence>
<name>A0A6C0KIE7_9ZZZZ</name>
<accession>A0A6C0KIE7</accession>
<dbReference type="AlphaFoldDB" id="A0A6C0KIE7"/>
<organism evidence="1">
    <name type="scientific">viral metagenome</name>
    <dbReference type="NCBI Taxonomy" id="1070528"/>
    <lineage>
        <taxon>unclassified sequences</taxon>
        <taxon>metagenomes</taxon>
        <taxon>organismal metagenomes</taxon>
    </lineage>
</organism>
<dbReference type="InterPro" id="IPR012295">
    <property type="entry name" value="TBP_dom_sf"/>
</dbReference>
<proteinExistence type="predicted"/>
<protein>
    <recommendedName>
        <fullName evidence="2">TATA-box binding protein</fullName>
    </recommendedName>
</protein>
<reference evidence="1" key="1">
    <citation type="journal article" date="2020" name="Nature">
        <title>Giant virus diversity and host interactions through global metagenomics.</title>
        <authorList>
            <person name="Schulz F."/>
            <person name="Roux S."/>
            <person name="Paez-Espino D."/>
            <person name="Jungbluth S."/>
            <person name="Walsh D.A."/>
            <person name="Denef V.J."/>
            <person name="McMahon K.D."/>
            <person name="Konstantinidis K.T."/>
            <person name="Eloe-Fadrosh E.A."/>
            <person name="Kyrpides N.C."/>
            <person name="Woyke T."/>
        </authorList>
    </citation>
    <scope>NUCLEOTIDE SEQUENCE</scope>
    <source>
        <strain evidence="1">GVMAG-S-3300012919-55</strain>
    </source>
</reference>
<sequence>MDLEEQWNLYLNGNEDVVFDSSPIHSNRTHNKAPLCSDLKISTKSKIIYLNKEFDLNVLFWKLKTISYDSENEGIVKKQMKFNFLNRNEVEYFEKMIVHEKNVKIKILNQIDNPNGRVQFKDVRKVDIGFCKNDVLKPKKESKSAFYNCFVIIFRKIFQGTYREFHVKLFNSGKVEIPGIQSEDMVDEVVDILIRFIQPHFDTEIQEMKSKRELVLVNSNFNCNYYLNRNKLVQILKTKYNIKCGMDSCSYPGIQCKYVMKSGNQVSYMIFRTGSVLIVGKCEDDELNDIYSFLKQLFEDEYLDIYEEESDLEKMEKLKKKNKKKPMIKKTIIVSK</sequence>
<evidence type="ECO:0008006" key="2">
    <source>
        <dbReference type="Google" id="ProtNLM"/>
    </source>
</evidence>
<dbReference type="EMBL" id="MN740918">
    <property type="protein sequence ID" value="QHU17782.1"/>
    <property type="molecule type" value="Genomic_DNA"/>
</dbReference>
<dbReference type="Gene3D" id="3.30.310.10">
    <property type="entry name" value="TATA-Binding Protein"/>
    <property type="match status" value="2"/>
</dbReference>